<feature type="transmembrane region" description="Helical" evidence="1">
    <location>
        <begin position="133"/>
        <end position="162"/>
    </location>
</feature>
<feature type="transmembrane region" description="Helical" evidence="1">
    <location>
        <begin position="20"/>
        <end position="42"/>
    </location>
</feature>
<dbReference type="AlphaFoldDB" id="A0AAC9HV18"/>
<dbReference type="InterPro" id="IPR009936">
    <property type="entry name" value="DUF1468"/>
</dbReference>
<dbReference type="RefSeq" id="WP_069852749.1">
    <property type="nucleotide sequence ID" value="NZ_CP014859.1"/>
</dbReference>
<name>A0AAC9HV18_9PSEU</name>
<feature type="transmembrane region" description="Helical" evidence="1">
    <location>
        <begin position="174"/>
        <end position="191"/>
    </location>
</feature>
<gene>
    <name evidence="3" type="ORF">TL08_25820</name>
</gene>
<feature type="transmembrane region" description="Helical" evidence="1">
    <location>
        <begin position="54"/>
        <end position="75"/>
    </location>
</feature>
<keyword evidence="4" id="KW-1185">Reference proteome</keyword>
<evidence type="ECO:0000313" key="4">
    <source>
        <dbReference type="Proteomes" id="UP000095210"/>
    </source>
</evidence>
<keyword evidence="1" id="KW-1133">Transmembrane helix</keyword>
<proteinExistence type="predicted"/>
<protein>
    <submittedName>
        <fullName evidence="3">Tripartite tricarboxylate transporter TctB family</fullName>
    </submittedName>
</protein>
<evidence type="ECO:0000313" key="3">
    <source>
        <dbReference type="EMBL" id="AOS65933.1"/>
    </source>
</evidence>
<keyword evidence="1" id="KW-0472">Membrane</keyword>
<dbReference type="Proteomes" id="UP000095210">
    <property type="component" value="Chromosome"/>
</dbReference>
<evidence type="ECO:0000256" key="1">
    <source>
        <dbReference type="SAM" id="Phobius"/>
    </source>
</evidence>
<feature type="domain" description="DUF1468" evidence="2">
    <location>
        <begin position="22"/>
        <end position="200"/>
    </location>
</feature>
<evidence type="ECO:0000259" key="2">
    <source>
        <dbReference type="Pfam" id="PF07331"/>
    </source>
</evidence>
<accession>A0AAC9HV18</accession>
<keyword evidence="1" id="KW-0812">Transmembrane</keyword>
<dbReference type="EMBL" id="CP014859">
    <property type="protein sequence ID" value="AOS65933.1"/>
    <property type="molecule type" value="Genomic_DNA"/>
</dbReference>
<reference evidence="4" key="1">
    <citation type="submission" date="2016-03" db="EMBL/GenBank/DDBJ databases">
        <title>Complete genome sequence of the type strain Actinoalloteichus hymeniacidonis DSM 45092.</title>
        <authorList>
            <person name="Schaffert L."/>
            <person name="Albersmeier A."/>
            <person name="Winkler A."/>
            <person name="Kalinowski J."/>
            <person name="Zotchev S."/>
            <person name="Ruckert C."/>
        </authorList>
    </citation>
    <scope>NUCLEOTIDE SEQUENCE [LARGE SCALE GENOMIC DNA]</scope>
    <source>
        <strain evidence="4">HPA177(T) (DSM 45092(T))</strain>
    </source>
</reference>
<sequence length="208" mass="21558">MNTDTVDTGSRPSFWTGRSGLVVSLLLLALAVFLTHGTITMEVPANVSSPGPKFFPVIVTGLTYLLAVAMAVQVIRFPSPPGAAPETVAEELVHAGEDVDSAQAAEDAASAGPKQSDAAKAGTDYRTYTDWRAVGIVVAAFVAFTVLLTPLGWLISGALLFWGVSYALDGRRPLFDVSVALLVSAIVQLAFSGGLGLNLPPGILGGIF</sequence>
<dbReference type="KEGG" id="ahm:TL08_25820"/>
<dbReference type="Pfam" id="PF07331">
    <property type="entry name" value="TctB"/>
    <property type="match status" value="1"/>
</dbReference>
<organism evidence="3 4">
    <name type="scientific">Actinoalloteichus hymeniacidonis</name>
    <dbReference type="NCBI Taxonomy" id="340345"/>
    <lineage>
        <taxon>Bacteria</taxon>
        <taxon>Bacillati</taxon>
        <taxon>Actinomycetota</taxon>
        <taxon>Actinomycetes</taxon>
        <taxon>Pseudonocardiales</taxon>
        <taxon>Pseudonocardiaceae</taxon>
        <taxon>Actinoalloteichus</taxon>
    </lineage>
</organism>